<reference evidence="2 3" key="1">
    <citation type="submission" date="2016-10" db="EMBL/GenBank/DDBJ databases">
        <authorList>
            <person name="de Groot N.N."/>
        </authorList>
    </citation>
    <scope>NUCLEOTIDE SEQUENCE [LARGE SCALE GENOMIC DNA]</scope>
    <source>
        <strain evidence="2 3">DSM 43357</strain>
    </source>
</reference>
<keyword evidence="3" id="KW-1185">Reference proteome</keyword>
<feature type="transmembrane region" description="Helical" evidence="1">
    <location>
        <begin position="356"/>
        <end position="375"/>
    </location>
</feature>
<feature type="transmembrane region" description="Helical" evidence="1">
    <location>
        <begin position="134"/>
        <end position="155"/>
    </location>
</feature>
<evidence type="ECO:0000313" key="3">
    <source>
        <dbReference type="Proteomes" id="UP000198953"/>
    </source>
</evidence>
<feature type="transmembrane region" description="Helical" evidence="1">
    <location>
        <begin position="231"/>
        <end position="248"/>
    </location>
</feature>
<proteinExistence type="predicted"/>
<dbReference type="Proteomes" id="UP000198953">
    <property type="component" value="Unassembled WGS sequence"/>
</dbReference>
<gene>
    <name evidence="2" type="ORF">SAMN05660976_01720</name>
</gene>
<dbReference type="EMBL" id="FOBF01000003">
    <property type="protein sequence ID" value="SEL04399.1"/>
    <property type="molecule type" value="Genomic_DNA"/>
</dbReference>
<dbReference type="RefSeq" id="WP_236714962.1">
    <property type="nucleotide sequence ID" value="NZ_BBZG01000003.1"/>
</dbReference>
<keyword evidence="1" id="KW-0472">Membrane</keyword>
<feature type="transmembrane region" description="Helical" evidence="1">
    <location>
        <begin position="162"/>
        <end position="178"/>
    </location>
</feature>
<feature type="transmembrane region" description="Helical" evidence="1">
    <location>
        <begin position="96"/>
        <end position="114"/>
    </location>
</feature>
<feature type="transmembrane region" description="Helical" evidence="1">
    <location>
        <begin position="310"/>
        <end position="336"/>
    </location>
</feature>
<name>A0A1H7LZX6_9ACTN</name>
<feature type="transmembrane region" description="Helical" evidence="1">
    <location>
        <begin position="31"/>
        <end position="49"/>
    </location>
</feature>
<accession>A0A1H7LZX6</accession>
<protein>
    <submittedName>
        <fullName evidence="2">Uncharacterized protein</fullName>
    </submittedName>
</protein>
<organism evidence="2 3">
    <name type="scientific">Nonomuraea pusilla</name>
    <dbReference type="NCBI Taxonomy" id="46177"/>
    <lineage>
        <taxon>Bacteria</taxon>
        <taxon>Bacillati</taxon>
        <taxon>Actinomycetota</taxon>
        <taxon>Actinomycetes</taxon>
        <taxon>Streptosporangiales</taxon>
        <taxon>Streptosporangiaceae</taxon>
        <taxon>Nonomuraea</taxon>
    </lineage>
</organism>
<feature type="transmembrane region" description="Helical" evidence="1">
    <location>
        <begin position="285"/>
        <end position="303"/>
    </location>
</feature>
<keyword evidence="1" id="KW-1133">Transmembrane helix</keyword>
<sequence>MKPPATVKRAAAWALPYWTRGQAGRETPQDLFRVLYLGWLVALTLKLLGSAWDVSWHFKWLRDDLAPPHLLNSAGTALVVALTVIHGYTGYGVDKIALRLIQWGTGVFLVAVPLDLINHRVNGLDITSWSPSHMMLYLGTFFMIAGVVRGWFMGAPPGRERTVVLGALFAFFLENVHFPEQHQEYGVLSIGAWDNHATYAEPILLQFAADQMGRPVDRVMMVGFALPVPDYLYPVYAVVVGASVLVAARLMIGRFGAATLVAGAYVGFRTLIWPLLTFTGFPPSAVPFFLVACGLVVDVAFLVRMPAARAVLGAAGVTAVAYGALAAQSVLLGHLYGAVKGQNGLLGAPPLVPASALWAGLGLMAVWLTVEWLAARRGLQPIEARVIATATP</sequence>
<feature type="transmembrane region" description="Helical" evidence="1">
    <location>
        <begin position="255"/>
        <end position="273"/>
    </location>
</feature>
<keyword evidence="1" id="KW-0812">Transmembrane</keyword>
<dbReference type="AlphaFoldDB" id="A0A1H7LZX6"/>
<evidence type="ECO:0000256" key="1">
    <source>
        <dbReference type="SAM" id="Phobius"/>
    </source>
</evidence>
<evidence type="ECO:0000313" key="2">
    <source>
        <dbReference type="EMBL" id="SEL04399.1"/>
    </source>
</evidence>
<feature type="transmembrane region" description="Helical" evidence="1">
    <location>
        <begin position="69"/>
        <end position="89"/>
    </location>
</feature>